<accession>A0ABS0AZC9</accession>
<dbReference type="EMBL" id="JAAEJV010000024">
    <property type="protein sequence ID" value="MBF5059489.1"/>
    <property type="molecule type" value="Genomic_DNA"/>
</dbReference>
<feature type="transmembrane region" description="Helical" evidence="1">
    <location>
        <begin position="360"/>
        <end position="378"/>
    </location>
</feature>
<protein>
    <submittedName>
        <fullName evidence="2">Uncharacterized protein</fullName>
    </submittedName>
</protein>
<evidence type="ECO:0000256" key="1">
    <source>
        <dbReference type="SAM" id="Phobius"/>
    </source>
</evidence>
<keyword evidence="3" id="KW-1185">Reference proteome</keyword>
<gene>
    <name evidence="2" type="ORF">NEPTK9_001003</name>
</gene>
<keyword evidence="1" id="KW-1133">Transmembrane helix</keyword>
<dbReference type="Proteomes" id="UP001194714">
    <property type="component" value="Unassembled WGS sequence"/>
</dbReference>
<sequence>MTNKLLCTILVVRNSVSVRITMVLELVRKSQAYMPPLYRYKPLSQEEVPVPAIPKKPKEKWTSREYAYATTGFANVGRFGASLSNAIHGRPDSLGMQGVGMTVALGMLTGPITFVKGVKAYLKAKKLGDLWGKVIGMVNTIRGPNETLGALTFSTFRALSIAGAYTSGKALTVATMVFNHFGTATFGLGYIFLAIPSIIGLVKNGSFGKELAANPGKEIEILKKELRGSYEKRKAFVDRVKAGKVKDKDRDISVLTREDLSFLEREAQGDTELLKKLKNAYPLFKKGREKVLARKTGEETVRLIKELGERTPGKAEAAVILKQVKKEMAWSRFYHVAMLTFCIIGMTAVITGSIASGGTLGIIASAAWLATGIGMLGIDLHGLYKAWQAGNIDLKDKVSFVAMNALLFLSMGAGIALSGGLAPIIVGSIVSGIYVIIGGYSYLRWNQKEQTSDSTKHQF</sequence>
<evidence type="ECO:0000313" key="2">
    <source>
        <dbReference type="EMBL" id="MBF5059489.1"/>
    </source>
</evidence>
<evidence type="ECO:0000313" key="3">
    <source>
        <dbReference type="Proteomes" id="UP001194714"/>
    </source>
</evidence>
<feature type="transmembrane region" description="Helical" evidence="1">
    <location>
        <begin position="181"/>
        <end position="202"/>
    </location>
</feature>
<feature type="transmembrane region" description="Helical" evidence="1">
    <location>
        <begin position="424"/>
        <end position="443"/>
    </location>
</feature>
<feature type="transmembrane region" description="Helical" evidence="1">
    <location>
        <begin position="398"/>
        <end position="418"/>
    </location>
</feature>
<organism evidence="2 3">
    <name type="scientific">Candidatus Neptunichlamydia vexilliferae</name>
    <dbReference type="NCBI Taxonomy" id="1651774"/>
    <lineage>
        <taxon>Bacteria</taxon>
        <taxon>Pseudomonadati</taxon>
        <taxon>Chlamydiota</taxon>
        <taxon>Chlamydiia</taxon>
        <taxon>Parachlamydiales</taxon>
        <taxon>Simkaniaceae</taxon>
        <taxon>Candidatus Neptunichlamydia</taxon>
    </lineage>
</organism>
<keyword evidence="1" id="KW-0812">Transmembrane</keyword>
<keyword evidence="1" id="KW-0472">Membrane</keyword>
<reference evidence="2 3" key="1">
    <citation type="submission" date="2020-01" db="EMBL/GenBank/DDBJ databases">
        <title>Draft genome sequence of Cand. Neptunochlamydia vexilliferae K9.</title>
        <authorList>
            <person name="Schulz F."/>
            <person name="Koestlbacher S."/>
            <person name="Wascher F."/>
            <person name="Pizzetti I."/>
            <person name="Horn M."/>
        </authorList>
    </citation>
    <scope>NUCLEOTIDE SEQUENCE [LARGE SCALE GENOMIC DNA]</scope>
    <source>
        <strain evidence="2 3">K9</strain>
    </source>
</reference>
<comment type="caution">
    <text evidence="2">The sequence shown here is derived from an EMBL/GenBank/DDBJ whole genome shotgun (WGS) entry which is preliminary data.</text>
</comment>
<proteinExistence type="predicted"/>
<name>A0ABS0AZC9_9BACT</name>
<feature type="transmembrane region" description="Helical" evidence="1">
    <location>
        <begin position="333"/>
        <end position="354"/>
    </location>
</feature>